<evidence type="ECO:0008006" key="3">
    <source>
        <dbReference type="Google" id="ProtNLM"/>
    </source>
</evidence>
<accession>A0ABT7ZRH0</accession>
<organism evidence="1 2">
    <name type="scientific">Winogradskyella bathintestinalis</name>
    <dbReference type="NCBI Taxonomy" id="3035208"/>
    <lineage>
        <taxon>Bacteria</taxon>
        <taxon>Pseudomonadati</taxon>
        <taxon>Bacteroidota</taxon>
        <taxon>Flavobacteriia</taxon>
        <taxon>Flavobacteriales</taxon>
        <taxon>Flavobacteriaceae</taxon>
        <taxon>Winogradskyella</taxon>
    </lineage>
</organism>
<evidence type="ECO:0000313" key="1">
    <source>
        <dbReference type="EMBL" id="MDN3491607.1"/>
    </source>
</evidence>
<dbReference type="RefSeq" id="WP_290205305.1">
    <property type="nucleotide sequence ID" value="NZ_JASDDK010000001.1"/>
</dbReference>
<evidence type="ECO:0000313" key="2">
    <source>
        <dbReference type="Proteomes" id="UP001231197"/>
    </source>
</evidence>
<dbReference type="EMBL" id="JASDDK010000001">
    <property type="protein sequence ID" value="MDN3491607.1"/>
    <property type="molecule type" value="Genomic_DNA"/>
</dbReference>
<keyword evidence="2" id="KW-1185">Reference proteome</keyword>
<protein>
    <recommendedName>
        <fullName evidence="3">Lipoprotein</fullName>
    </recommendedName>
</protein>
<sequence>MSIVIRSLFLLCFVILFRCNKQDTTEVEAYKLISILINEYVVPIPTPPPSSLGKLEINQRLDSINDLYAKGYNSDKEFTVYLKPLSEIGKINKKIIDNYPFINLSNKIYSRIKFINLTKIESRESINLFEIKSNTLDNFENVDIVLSFSEILFNPNYDKAILKLGVSRGKLNGFSSLIICEKKNGVWEVIDSKLLNIS</sequence>
<comment type="caution">
    <text evidence="1">The sequence shown here is derived from an EMBL/GenBank/DDBJ whole genome shotgun (WGS) entry which is preliminary data.</text>
</comment>
<gene>
    <name evidence="1" type="ORF">QMA06_02665</name>
</gene>
<name>A0ABT7ZRH0_9FLAO</name>
<dbReference type="Proteomes" id="UP001231197">
    <property type="component" value="Unassembled WGS sequence"/>
</dbReference>
<reference evidence="1 2" key="1">
    <citation type="journal article" date="2023" name="Int. J. Syst. Evol. Microbiol.">
        <title>Winogradskyella bathintestinalis sp. nov., isolated from the intestine of the deep-sea loosejaw dragonfish, Malacosteus niger.</title>
        <authorList>
            <person name="Uniacke-Lowe S."/>
            <person name="Johnson C.N."/>
            <person name="Stanton C."/>
            <person name="Hill C."/>
            <person name="Ross P."/>
        </authorList>
    </citation>
    <scope>NUCLEOTIDE SEQUENCE [LARGE SCALE GENOMIC DNA]</scope>
    <source>
        <strain evidence="1 2">APC 3343</strain>
    </source>
</reference>
<proteinExistence type="predicted"/>